<dbReference type="PANTHER" id="PTHR42951">
    <property type="entry name" value="METALLO-BETA-LACTAMASE DOMAIN-CONTAINING"/>
    <property type="match status" value="1"/>
</dbReference>
<dbReference type="InterPro" id="IPR001279">
    <property type="entry name" value="Metallo-B-lactamas"/>
</dbReference>
<evidence type="ECO:0000259" key="1">
    <source>
        <dbReference type="SMART" id="SM00849"/>
    </source>
</evidence>
<keyword evidence="3" id="KW-1185">Reference proteome</keyword>
<dbReference type="Pfam" id="PF00753">
    <property type="entry name" value="Lactamase_B"/>
    <property type="match status" value="1"/>
</dbReference>
<reference evidence="2 3" key="1">
    <citation type="submission" date="2024-09" db="EMBL/GenBank/DDBJ databases">
        <title>Rethinking Asexuality: The Enigmatic Case of Functional Sexual Genes in Lepraria (Stereocaulaceae).</title>
        <authorList>
            <person name="Doellman M."/>
            <person name="Sun Y."/>
            <person name="Barcenas-Pena A."/>
            <person name="Lumbsch H.T."/>
            <person name="Grewe F."/>
        </authorList>
    </citation>
    <scope>NUCLEOTIDE SEQUENCE [LARGE SCALE GENOMIC DNA]</scope>
    <source>
        <strain evidence="2 3">Mercado 3170</strain>
    </source>
</reference>
<gene>
    <name evidence="2" type="ORF">N7G274_005222</name>
</gene>
<dbReference type="InterPro" id="IPR050855">
    <property type="entry name" value="NDM-1-like"/>
</dbReference>
<protein>
    <recommendedName>
        <fullName evidence="1">Metallo-beta-lactamase domain-containing protein</fullName>
    </recommendedName>
</protein>
<dbReference type="InterPro" id="IPR036866">
    <property type="entry name" value="RibonucZ/Hydroxyglut_hydro"/>
</dbReference>
<dbReference type="CDD" id="cd06262">
    <property type="entry name" value="metallo-hydrolase-like_MBL-fold"/>
    <property type="match status" value="1"/>
</dbReference>
<evidence type="ECO:0000313" key="3">
    <source>
        <dbReference type="Proteomes" id="UP001590950"/>
    </source>
</evidence>
<sequence length="328" mass="37100">MESPSTTREESAPYFSCTRLNSTTFVIHERDKWEEHPFIYVKICDDPPVVVLSDTGCGGGRLDHPNFGNLRDFIETYPIPENGETPLNPRKSNGELSRTYSIICTHCHYDHILGLNHFPAACSRVIASSHDKSFIEQKLPEHSLCESVGVPVPDYTVSIWAKDFEKIYSSPSLNLQILHTPGHTPDELAFYDQNERHLFVGDSFYERVANDKSYEQAIIFPKEGNFIHYMQSLEKMLTFVNVRNAEAHKHPVKIGCGHVTSSVDGRDILLAVKELFLTIIAGKVPIVKTEEKRGEEFVFWKEVGDPRFSVAAPKRLMLDARKAMGFGA</sequence>
<accession>A0ABR4ABE3</accession>
<dbReference type="PANTHER" id="PTHR42951:SF4">
    <property type="entry name" value="ACYL-COENZYME A THIOESTERASE MBLAC2"/>
    <property type="match status" value="1"/>
</dbReference>
<dbReference type="SMART" id="SM00849">
    <property type="entry name" value="Lactamase_B"/>
    <property type="match status" value="1"/>
</dbReference>
<feature type="domain" description="Metallo-beta-lactamase" evidence="1">
    <location>
        <begin position="36"/>
        <end position="258"/>
    </location>
</feature>
<dbReference type="EMBL" id="JBEFKJ010000015">
    <property type="protein sequence ID" value="KAL2042034.1"/>
    <property type="molecule type" value="Genomic_DNA"/>
</dbReference>
<comment type="caution">
    <text evidence="2">The sequence shown here is derived from an EMBL/GenBank/DDBJ whole genome shotgun (WGS) entry which is preliminary data.</text>
</comment>
<evidence type="ECO:0000313" key="2">
    <source>
        <dbReference type="EMBL" id="KAL2042034.1"/>
    </source>
</evidence>
<proteinExistence type="predicted"/>
<dbReference type="Gene3D" id="3.60.15.10">
    <property type="entry name" value="Ribonuclease Z/Hydroxyacylglutathione hydrolase-like"/>
    <property type="match status" value="1"/>
</dbReference>
<organism evidence="2 3">
    <name type="scientific">Stereocaulon virgatum</name>
    <dbReference type="NCBI Taxonomy" id="373712"/>
    <lineage>
        <taxon>Eukaryota</taxon>
        <taxon>Fungi</taxon>
        <taxon>Dikarya</taxon>
        <taxon>Ascomycota</taxon>
        <taxon>Pezizomycotina</taxon>
        <taxon>Lecanoromycetes</taxon>
        <taxon>OSLEUM clade</taxon>
        <taxon>Lecanoromycetidae</taxon>
        <taxon>Lecanorales</taxon>
        <taxon>Lecanorineae</taxon>
        <taxon>Stereocaulaceae</taxon>
        <taxon>Stereocaulon</taxon>
    </lineage>
</organism>
<dbReference type="Proteomes" id="UP001590950">
    <property type="component" value="Unassembled WGS sequence"/>
</dbReference>
<dbReference type="SUPFAM" id="SSF56281">
    <property type="entry name" value="Metallo-hydrolase/oxidoreductase"/>
    <property type="match status" value="1"/>
</dbReference>
<name>A0ABR4ABE3_9LECA</name>